<keyword evidence="1" id="KW-0677">Repeat</keyword>
<dbReference type="PANTHER" id="PTHR24171">
    <property type="entry name" value="ANKYRIN REPEAT DOMAIN-CONTAINING PROTEIN 39-RELATED"/>
    <property type="match status" value="1"/>
</dbReference>
<dbReference type="Pfam" id="PF12796">
    <property type="entry name" value="Ank_2"/>
    <property type="match status" value="1"/>
</dbReference>
<dbReference type="Gene3D" id="1.25.40.20">
    <property type="entry name" value="Ankyrin repeat-containing domain"/>
    <property type="match status" value="2"/>
</dbReference>
<proteinExistence type="predicted"/>
<dbReference type="EMBL" id="JARVKM010000024">
    <property type="protein sequence ID" value="KAK9776934.1"/>
    <property type="molecule type" value="Genomic_DNA"/>
</dbReference>
<dbReference type="InterPro" id="IPR002110">
    <property type="entry name" value="Ankyrin_rpt"/>
</dbReference>
<evidence type="ECO:0000313" key="4">
    <source>
        <dbReference type="EMBL" id="KAK9776934.1"/>
    </source>
</evidence>
<accession>A0ABR2XTD9</accession>
<comment type="caution">
    <text evidence="4">The sequence shown here is derived from an EMBL/GenBank/DDBJ whole genome shotgun (WGS) entry which is preliminary data.</text>
</comment>
<feature type="repeat" description="ANK" evidence="3">
    <location>
        <begin position="189"/>
        <end position="221"/>
    </location>
</feature>
<keyword evidence="2 3" id="KW-0040">ANK repeat</keyword>
<keyword evidence="5" id="KW-1185">Reference proteome</keyword>
<name>A0ABR2XTD9_9PEZI</name>
<reference evidence="4 5" key="1">
    <citation type="submission" date="2024-02" db="EMBL/GenBank/DDBJ databases">
        <title>First draft genome assembly of two strains of Seiridium cardinale.</title>
        <authorList>
            <person name="Emiliani G."/>
            <person name="Scali E."/>
        </authorList>
    </citation>
    <scope>NUCLEOTIDE SEQUENCE [LARGE SCALE GENOMIC DNA]</scope>
    <source>
        <strain evidence="4 5">BM-138-000479</strain>
    </source>
</reference>
<dbReference type="PROSITE" id="PS50088">
    <property type="entry name" value="ANK_REPEAT"/>
    <property type="match status" value="1"/>
</dbReference>
<dbReference type="PANTHER" id="PTHR24171:SF9">
    <property type="entry name" value="ANKYRIN REPEAT DOMAIN-CONTAINING PROTEIN 39"/>
    <property type="match status" value="1"/>
</dbReference>
<evidence type="ECO:0000256" key="2">
    <source>
        <dbReference type="ARBA" id="ARBA00023043"/>
    </source>
</evidence>
<gene>
    <name evidence="4" type="ORF">SCAR479_06335</name>
</gene>
<organism evidence="4 5">
    <name type="scientific">Seiridium cardinale</name>
    <dbReference type="NCBI Taxonomy" id="138064"/>
    <lineage>
        <taxon>Eukaryota</taxon>
        <taxon>Fungi</taxon>
        <taxon>Dikarya</taxon>
        <taxon>Ascomycota</taxon>
        <taxon>Pezizomycotina</taxon>
        <taxon>Sordariomycetes</taxon>
        <taxon>Xylariomycetidae</taxon>
        <taxon>Amphisphaeriales</taxon>
        <taxon>Sporocadaceae</taxon>
        <taxon>Seiridium</taxon>
    </lineage>
</organism>
<dbReference type="Proteomes" id="UP001465668">
    <property type="component" value="Unassembled WGS sequence"/>
</dbReference>
<evidence type="ECO:0000256" key="1">
    <source>
        <dbReference type="ARBA" id="ARBA00022737"/>
    </source>
</evidence>
<sequence length="404" mass="44390">MEELLQSGADIDARSQFRTTPIVVACYEENWSAVSLLGCSALRLSLPSEDIACDLIEAGIPTKAIAADGMTPLLTALTPCSAAAIRVERLGIARDFVARGCFRCEAREPLDSTSQLIEEDKHREEEHKVALTAFRRDTSHVNETIAPYKGPNSTDTLSGALFLACSRGFTNIDEPLIKHGAVVHSRDPNPQIPLHYALPYRHIEAANYLILKGASPTMEDSIGSTPLDLAVTGGLCYRDFTKKHIAVLIPGRKRQPSLPQHVRQGKGIGGISPSRIGEMLTEKWEGQYKYLGWSRDIQEPFSIEVPGEPFVEAAKYRTRQDGSSPSLEVTLASGVENGEDQPGKFEILGFVWFVKLCEAMGWLYGGQLRGDTGGMRGTWASNRQLWHGGFHLKKVRSCKPETQA</sequence>
<dbReference type="SUPFAM" id="SSF48403">
    <property type="entry name" value="Ankyrin repeat"/>
    <property type="match status" value="1"/>
</dbReference>
<dbReference type="InterPro" id="IPR036770">
    <property type="entry name" value="Ankyrin_rpt-contain_sf"/>
</dbReference>
<protein>
    <submittedName>
        <fullName evidence="4">Ankyrin</fullName>
    </submittedName>
</protein>
<evidence type="ECO:0000313" key="5">
    <source>
        <dbReference type="Proteomes" id="UP001465668"/>
    </source>
</evidence>
<evidence type="ECO:0000256" key="3">
    <source>
        <dbReference type="PROSITE-ProRule" id="PRU00023"/>
    </source>
</evidence>